<keyword evidence="2" id="KW-1185">Reference proteome</keyword>
<comment type="caution">
    <text evidence="1">The sequence shown here is derived from an EMBL/GenBank/DDBJ whole genome shotgun (WGS) entry which is preliminary data.</text>
</comment>
<dbReference type="Proteomes" id="UP000009319">
    <property type="component" value="Unassembled WGS sequence"/>
</dbReference>
<name>K0Q3R2_9HYPH</name>
<dbReference type="AlphaFoldDB" id="K0Q3R2"/>
<evidence type="ECO:0000313" key="2">
    <source>
        <dbReference type="Proteomes" id="UP000009319"/>
    </source>
</evidence>
<protein>
    <submittedName>
        <fullName evidence="1">Uncharacterized protein</fullName>
    </submittedName>
</protein>
<sequence>MRRIPNVPTNIFVGSEMLLEVPTYASVLLVWRQTSRVMASDPPERQATDAFTTDVSTMRTISLRKRSHFGSRQFRQGERCCCVLLAGSLRSGRSG</sequence>
<accession>K0Q3R2</accession>
<organism evidence="1 2">
    <name type="scientific">Rhizobium mesoamericanum STM3625</name>
    <dbReference type="NCBI Taxonomy" id="1211777"/>
    <lineage>
        <taxon>Bacteria</taxon>
        <taxon>Pseudomonadati</taxon>
        <taxon>Pseudomonadota</taxon>
        <taxon>Alphaproteobacteria</taxon>
        <taxon>Hyphomicrobiales</taxon>
        <taxon>Rhizobiaceae</taxon>
        <taxon>Rhizobium/Agrobacterium group</taxon>
        <taxon>Rhizobium</taxon>
    </lineage>
</organism>
<reference evidence="1 2" key="1">
    <citation type="journal article" date="2013" name="Genome Announc.">
        <title>Draft Genome Sequence of Rhizobium mesoamericanum STM3625, a Nitrogen-Fixing Symbiont of Mimosa pudica Isolated in French Guiana (South America).</title>
        <authorList>
            <person name="Moulin L."/>
            <person name="Mornico D."/>
            <person name="Melkonian R."/>
            <person name="Klonowska A."/>
        </authorList>
    </citation>
    <scope>NUCLEOTIDE SEQUENCE [LARGE SCALE GENOMIC DNA]</scope>
    <source>
        <strain evidence="1 2">STM3625</strain>
    </source>
</reference>
<evidence type="ECO:0000313" key="1">
    <source>
        <dbReference type="EMBL" id="CCM79540.1"/>
    </source>
</evidence>
<proteinExistence type="predicted"/>
<gene>
    <name evidence="1" type="ORF">BN77_p10827</name>
</gene>
<dbReference type="EMBL" id="CANI01000045">
    <property type="protein sequence ID" value="CCM79540.1"/>
    <property type="molecule type" value="Genomic_DNA"/>
</dbReference>
<dbReference type="HOGENOM" id="CLU_2370828_0_0_5"/>